<dbReference type="Proteomes" id="UP000283762">
    <property type="component" value="Unassembled WGS sequence"/>
</dbReference>
<dbReference type="InterPro" id="IPR018974">
    <property type="entry name" value="Tex-like_N"/>
</dbReference>
<dbReference type="Pfam" id="PF09371">
    <property type="entry name" value="Tex_N"/>
    <property type="match status" value="1"/>
</dbReference>
<comment type="caution">
    <text evidence="2">The sequence shown here is derived from an EMBL/GenBank/DDBJ whole genome shotgun (WGS) entry which is preliminary data.</text>
</comment>
<organism evidence="2 3">
    <name type="scientific">Bacteroides stercoris</name>
    <dbReference type="NCBI Taxonomy" id="46506"/>
    <lineage>
        <taxon>Bacteria</taxon>
        <taxon>Pseudomonadati</taxon>
        <taxon>Bacteroidota</taxon>
        <taxon>Bacteroidia</taxon>
        <taxon>Bacteroidales</taxon>
        <taxon>Bacteroidaceae</taxon>
        <taxon>Bacteroides</taxon>
    </lineage>
</organism>
<dbReference type="InterPro" id="IPR050437">
    <property type="entry name" value="Ribos_protein_bS1-like"/>
</dbReference>
<dbReference type="GO" id="GO:0003735">
    <property type="term" value="F:structural constituent of ribosome"/>
    <property type="evidence" value="ECO:0007669"/>
    <property type="project" value="TreeGrafter"/>
</dbReference>
<dbReference type="GO" id="GO:0006412">
    <property type="term" value="P:translation"/>
    <property type="evidence" value="ECO:0007669"/>
    <property type="project" value="TreeGrafter"/>
</dbReference>
<evidence type="ECO:0000313" key="2">
    <source>
        <dbReference type="EMBL" id="RHF64336.1"/>
    </source>
</evidence>
<dbReference type="SUPFAM" id="SSF158832">
    <property type="entry name" value="Tex N-terminal region-like"/>
    <property type="match status" value="1"/>
</dbReference>
<evidence type="ECO:0000259" key="1">
    <source>
        <dbReference type="Pfam" id="PF09371"/>
    </source>
</evidence>
<dbReference type="EMBL" id="QRHJ01000169">
    <property type="protein sequence ID" value="RHF64336.1"/>
    <property type="molecule type" value="Genomic_DNA"/>
</dbReference>
<evidence type="ECO:0000313" key="3">
    <source>
        <dbReference type="Proteomes" id="UP000283762"/>
    </source>
</evidence>
<name>A0A414PCH1_BACSE</name>
<dbReference type="RefSeq" id="WP_310591898.1">
    <property type="nucleotide sequence ID" value="NZ_QRHJ01000169.1"/>
</dbReference>
<dbReference type="FunFam" id="1.10.10.650:FF:000001">
    <property type="entry name" value="S1 RNA-binding domain 1"/>
    <property type="match status" value="1"/>
</dbReference>
<reference evidence="2 3" key="1">
    <citation type="submission" date="2018-08" db="EMBL/GenBank/DDBJ databases">
        <title>A genome reference for cultivated species of the human gut microbiota.</title>
        <authorList>
            <person name="Zou Y."/>
            <person name="Xue W."/>
            <person name="Luo G."/>
        </authorList>
    </citation>
    <scope>NUCLEOTIDE SEQUENCE [LARGE SCALE GENOMIC DNA]</scope>
    <source>
        <strain evidence="2 3">AM25-16</strain>
    </source>
</reference>
<feature type="domain" description="Tex-like protein N-terminal" evidence="1">
    <location>
        <begin position="6"/>
        <end position="76"/>
    </location>
</feature>
<dbReference type="Gene3D" id="1.10.10.650">
    <property type="entry name" value="RuvA domain 2-like"/>
    <property type="match status" value="1"/>
</dbReference>
<feature type="non-terminal residue" evidence="2">
    <location>
        <position position="128"/>
    </location>
</feature>
<dbReference type="GO" id="GO:0003729">
    <property type="term" value="F:mRNA binding"/>
    <property type="evidence" value="ECO:0007669"/>
    <property type="project" value="TreeGrafter"/>
</dbReference>
<proteinExistence type="predicted"/>
<dbReference type="AlphaFoldDB" id="A0A414PCH1"/>
<protein>
    <submittedName>
        <fullName evidence="2">RNA-binding transcriptional accessory protein</fullName>
    </submittedName>
</protein>
<sequence>MTQIFHSMIAAILGISEKQIGQTLSLLDDGATIPFISRYRKEMTGGLDEVQIESIRTHYEKLKETAKRKETIVATIREQGKMTPELQKRIDDTWDSTALEDIYLPYKPKRKTRAEAARQKGLEPLATL</sequence>
<dbReference type="InterPro" id="IPR023319">
    <property type="entry name" value="Tex-like_HTH_dom_sf"/>
</dbReference>
<accession>A0A414PCH1</accession>
<gene>
    <name evidence="2" type="ORF">DW668_19310</name>
</gene>
<dbReference type="PANTHER" id="PTHR10724">
    <property type="entry name" value="30S RIBOSOMAL PROTEIN S1"/>
    <property type="match status" value="1"/>
</dbReference>
<dbReference type="PANTHER" id="PTHR10724:SF10">
    <property type="entry name" value="S1 RNA-BINDING DOMAIN-CONTAINING PROTEIN 1"/>
    <property type="match status" value="1"/>
</dbReference>